<evidence type="ECO:0000256" key="1">
    <source>
        <dbReference type="SAM" id="SignalP"/>
    </source>
</evidence>
<protein>
    <recommendedName>
        <fullName evidence="4">Secreted protein</fullName>
    </recommendedName>
</protein>
<name>A0A917DCE7_9FLAO</name>
<dbReference type="Proteomes" id="UP000625735">
    <property type="component" value="Unassembled WGS sequence"/>
</dbReference>
<gene>
    <name evidence="2" type="ORF">GCM10011343_13760</name>
</gene>
<organism evidence="2 3">
    <name type="scientific">Flavobacterium orientale</name>
    <dbReference type="NCBI Taxonomy" id="1756020"/>
    <lineage>
        <taxon>Bacteria</taxon>
        <taxon>Pseudomonadati</taxon>
        <taxon>Bacteroidota</taxon>
        <taxon>Flavobacteriia</taxon>
        <taxon>Flavobacteriales</taxon>
        <taxon>Flavobacteriaceae</taxon>
        <taxon>Flavobacterium</taxon>
    </lineage>
</organism>
<feature type="chain" id="PRO_5036880207" description="Secreted protein" evidence="1">
    <location>
        <begin position="19"/>
        <end position="190"/>
    </location>
</feature>
<keyword evidence="3" id="KW-1185">Reference proteome</keyword>
<reference evidence="2" key="1">
    <citation type="journal article" date="2014" name="Int. J. Syst. Evol. Microbiol.">
        <title>Complete genome sequence of Corynebacterium casei LMG S-19264T (=DSM 44701T), isolated from a smear-ripened cheese.</title>
        <authorList>
            <consortium name="US DOE Joint Genome Institute (JGI-PGF)"/>
            <person name="Walter F."/>
            <person name="Albersmeier A."/>
            <person name="Kalinowski J."/>
            <person name="Ruckert C."/>
        </authorList>
    </citation>
    <scope>NUCLEOTIDE SEQUENCE</scope>
    <source>
        <strain evidence="2">CGMCC 1.12506</strain>
    </source>
</reference>
<evidence type="ECO:0000313" key="3">
    <source>
        <dbReference type="Proteomes" id="UP000625735"/>
    </source>
</evidence>
<dbReference type="RefSeq" id="WP_188361808.1">
    <property type="nucleotide sequence ID" value="NZ_BMFG01000004.1"/>
</dbReference>
<accession>A0A917DCE7</accession>
<reference evidence="2" key="2">
    <citation type="submission" date="2020-09" db="EMBL/GenBank/DDBJ databases">
        <authorList>
            <person name="Sun Q."/>
            <person name="Zhou Y."/>
        </authorList>
    </citation>
    <scope>NUCLEOTIDE SEQUENCE</scope>
    <source>
        <strain evidence="2">CGMCC 1.12506</strain>
    </source>
</reference>
<dbReference type="AlphaFoldDB" id="A0A917DCE7"/>
<evidence type="ECO:0000313" key="2">
    <source>
        <dbReference type="EMBL" id="GGD24833.1"/>
    </source>
</evidence>
<evidence type="ECO:0008006" key="4">
    <source>
        <dbReference type="Google" id="ProtNLM"/>
    </source>
</evidence>
<keyword evidence="1" id="KW-0732">Signal</keyword>
<comment type="caution">
    <text evidence="2">The sequence shown here is derived from an EMBL/GenBank/DDBJ whole genome shotgun (WGS) entry which is preliminary data.</text>
</comment>
<feature type="signal peptide" evidence="1">
    <location>
        <begin position="1"/>
        <end position="18"/>
    </location>
</feature>
<proteinExistence type="predicted"/>
<dbReference type="EMBL" id="BMFG01000004">
    <property type="protein sequence ID" value="GGD24833.1"/>
    <property type="molecule type" value="Genomic_DNA"/>
</dbReference>
<sequence>MKRLLILFFVLLTTLLSAQKNCDYAVNETDSTGTYKSVKEQLLYERVFGSSENYILATLSNYNGTPYLNFKLLQKNSEFIKATCLSKNSKIYLQLENGKIITMLHEDNEVCGSLFKNDEDKKNVRLLEGNFYFLKNSIDDLKKYPISMMRVVYGTETVDYVIKKELNSELLKQFFRPESFFMNYLHCIEN</sequence>